<dbReference type="GO" id="GO:0005737">
    <property type="term" value="C:cytoplasm"/>
    <property type="evidence" value="ECO:0007669"/>
    <property type="project" value="TreeGrafter"/>
</dbReference>
<proteinExistence type="predicted"/>
<dbReference type="Proteomes" id="UP000023152">
    <property type="component" value="Unassembled WGS sequence"/>
</dbReference>
<feature type="transmembrane region" description="Helical" evidence="2">
    <location>
        <begin position="408"/>
        <end position="427"/>
    </location>
</feature>
<dbReference type="AlphaFoldDB" id="X6P6Q7"/>
<gene>
    <name evidence="4" type="ORF">RFI_03309</name>
</gene>
<feature type="transmembrane region" description="Helical" evidence="2">
    <location>
        <begin position="368"/>
        <end position="387"/>
    </location>
</feature>
<feature type="compositionally biased region" description="Basic and acidic residues" evidence="1">
    <location>
        <begin position="204"/>
        <end position="220"/>
    </location>
</feature>
<evidence type="ECO:0000259" key="3">
    <source>
        <dbReference type="PROSITE" id="PS51382"/>
    </source>
</evidence>
<dbReference type="PROSITE" id="PS51382">
    <property type="entry name" value="SPX"/>
    <property type="match status" value="1"/>
</dbReference>
<evidence type="ECO:0000256" key="1">
    <source>
        <dbReference type="SAM" id="MobiDB-lite"/>
    </source>
</evidence>
<evidence type="ECO:0000313" key="4">
    <source>
        <dbReference type="EMBL" id="ETO33793.1"/>
    </source>
</evidence>
<name>X6P6Q7_RETFI</name>
<dbReference type="Pfam" id="PF03105">
    <property type="entry name" value="SPX"/>
    <property type="match status" value="1"/>
</dbReference>
<dbReference type="EMBL" id="ASPP01003133">
    <property type="protein sequence ID" value="ETO33793.1"/>
    <property type="molecule type" value="Genomic_DNA"/>
</dbReference>
<comment type="caution">
    <text evidence="4">The sequence shown here is derived from an EMBL/GenBank/DDBJ whole genome shotgun (WGS) entry which is preliminary data.</text>
</comment>
<dbReference type="PANTHER" id="PTHR10783:SF46">
    <property type="entry name" value="PROTEIN ERD1 HOMOLOG 2"/>
    <property type="match status" value="1"/>
</dbReference>
<feature type="region of interest" description="Disordered" evidence="1">
    <location>
        <begin position="203"/>
        <end position="232"/>
    </location>
</feature>
<keyword evidence="2" id="KW-0472">Membrane</keyword>
<keyword evidence="5" id="KW-1185">Reference proteome</keyword>
<organism evidence="4 5">
    <name type="scientific">Reticulomyxa filosa</name>
    <dbReference type="NCBI Taxonomy" id="46433"/>
    <lineage>
        <taxon>Eukaryota</taxon>
        <taxon>Sar</taxon>
        <taxon>Rhizaria</taxon>
        <taxon>Retaria</taxon>
        <taxon>Foraminifera</taxon>
        <taxon>Monothalamids</taxon>
        <taxon>Reticulomyxidae</taxon>
        <taxon>Reticulomyxa</taxon>
    </lineage>
</organism>
<protein>
    <recommendedName>
        <fullName evidence="3">SPX domain-containing protein</fullName>
    </recommendedName>
</protein>
<evidence type="ECO:0000313" key="5">
    <source>
        <dbReference type="Proteomes" id="UP000023152"/>
    </source>
</evidence>
<dbReference type="PANTHER" id="PTHR10783">
    <property type="entry name" value="XENOTROPIC AND POLYTROPIC RETROVIRUS RECEPTOR 1-RELATED"/>
    <property type="match status" value="1"/>
</dbReference>
<dbReference type="OrthoDB" id="9970435at2759"/>
<dbReference type="InterPro" id="IPR004331">
    <property type="entry name" value="SPX_dom"/>
</dbReference>
<keyword evidence="2" id="KW-0812">Transmembrane</keyword>
<evidence type="ECO:0000256" key="2">
    <source>
        <dbReference type="SAM" id="Phobius"/>
    </source>
</evidence>
<accession>X6P6Q7</accession>
<feature type="domain" description="SPX" evidence="3">
    <location>
        <begin position="1"/>
        <end position="309"/>
    </location>
</feature>
<reference evidence="4 5" key="1">
    <citation type="journal article" date="2013" name="Curr. Biol.">
        <title>The Genome of the Foraminiferan Reticulomyxa filosa.</title>
        <authorList>
            <person name="Glockner G."/>
            <person name="Hulsmann N."/>
            <person name="Schleicher M."/>
            <person name="Noegel A.A."/>
            <person name="Eichinger L."/>
            <person name="Gallinger C."/>
            <person name="Pawlowski J."/>
            <person name="Sierra R."/>
            <person name="Euteneuer U."/>
            <person name="Pillet L."/>
            <person name="Moustafa A."/>
            <person name="Platzer M."/>
            <person name="Groth M."/>
            <person name="Szafranski K."/>
            <person name="Schliwa M."/>
        </authorList>
    </citation>
    <scope>NUCLEOTIDE SEQUENCE [LARGE SCALE GENOMIC DNA]</scope>
</reference>
<sequence length="428" mass="49289">MTWTHKEKEGKKRCKFFFFQCAHIIFIFLKKPNKRGKIYEAKKSAERRHKLHLHPATVHKTVHSVIDDKYVDQSVQGQMPLALISGTDIGPNIYREMVGVDPDEGTKVSVTQVAALQLEEKMPEIAIPTVKAIELQFVQHLTAEFCHVSSFYAEQCQIFAKQVLSLIITIFFFNHTDKLLQAVRDILTIEKAEYESAAAAVAKKTTEKRKQSDKKKHDQNTDATTPPREWPHDSSVNALMRIRATFNKNQRIVVNVAAQKAKLRKFFRQTYHALAELSKYRILNATAFVEIAKKHDEQSLLWKDLKNLVVDAIKGSNLGSVYFEEYLVNRLEDVYSSLLTSSNDGVRAALQKLRAPPTKEQLDFRSCFIGICCGVCITLFIACALLWGKNKVIHWQTFILRREWLTQFAFFFREGGTYIFILFLPFFF</sequence>
<keyword evidence="2" id="KW-1133">Transmembrane helix</keyword>